<dbReference type="Proteomes" id="UP000627446">
    <property type="component" value="Unassembled WGS sequence"/>
</dbReference>
<evidence type="ECO:0000313" key="2">
    <source>
        <dbReference type="EMBL" id="MBC3882569.1"/>
    </source>
</evidence>
<keyword evidence="3" id="KW-1185">Reference proteome</keyword>
<evidence type="ECO:0000256" key="1">
    <source>
        <dbReference type="SAM" id="MobiDB-lite"/>
    </source>
</evidence>
<dbReference type="EMBL" id="JACOFZ010000006">
    <property type="protein sequence ID" value="MBC3882569.1"/>
    <property type="molecule type" value="Genomic_DNA"/>
</dbReference>
<reference evidence="2" key="1">
    <citation type="submission" date="2020-08" db="EMBL/GenBank/DDBJ databases">
        <title>Novel species isolated from subtropical streams in China.</title>
        <authorList>
            <person name="Lu H."/>
        </authorList>
    </citation>
    <scope>NUCLEOTIDE SEQUENCE</scope>
    <source>
        <strain evidence="2">LX22W</strain>
    </source>
</reference>
<organism evidence="2 3">
    <name type="scientific">Undibacterium nitidum</name>
    <dbReference type="NCBI Taxonomy" id="2762298"/>
    <lineage>
        <taxon>Bacteria</taxon>
        <taxon>Pseudomonadati</taxon>
        <taxon>Pseudomonadota</taxon>
        <taxon>Betaproteobacteria</taxon>
        <taxon>Burkholderiales</taxon>
        <taxon>Oxalobacteraceae</taxon>
        <taxon>Undibacterium</taxon>
    </lineage>
</organism>
<evidence type="ECO:0000313" key="3">
    <source>
        <dbReference type="Proteomes" id="UP000627446"/>
    </source>
</evidence>
<dbReference type="AlphaFoldDB" id="A0A923KUD2"/>
<gene>
    <name evidence="2" type="ORF">H8K36_14360</name>
</gene>
<accession>A0A923KUD2</accession>
<name>A0A923KUD2_9BURK</name>
<sequence length="145" mass="15105">MNAAAKPVKVNAKAAPKPSAKPAAGSKVAAKKGVAKVATPAAKKVQLKPAVKSATKPVNKPKAPAVKVEKIKKPKLVRDSFTMPEAEYAVLGDVKKACLAAGVEVKKSQLLRIGLELLKKTEMTQLKAMIAALPALKAGRPKLAK</sequence>
<protein>
    <submittedName>
        <fullName evidence="2">Uncharacterized protein</fullName>
    </submittedName>
</protein>
<proteinExistence type="predicted"/>
<feature type="region of interest" description="Disordered" evidence="1">
    <location>
        <begin position="1"/>
        <end position="27"/>
    </location>
</feature>
<comment type="caution">
    <text evidence="2">The sequence shown here is derived from an EMBL/GenBank/DDBJ whole genome shotgun (WGS) entry which is preliminary data.</text>
</comment>